<gene>
    <name evidence="2" type="ORF">A2876_03335</name>
</gene>
<evidence type="ECO:0000313" key="3">
    <source>
        <dbReference type="Proteomes" id="UP000178176"/>
    </source>
</evidence>
<evidence type="ECO:0008006" key="4">
    <source>
        <dbReference type="Google" id="ProtNLM"/>
    </source>
</evidence>
<keyword evidence="1" id="KW-0472">Membrane</keyword>
<keyword evidence="1" id="KW-1133">Transmembrane helix</keyword>
<dbReference type="Proteomes" id="UP000178176">
    <property type="component" value="Unassembled WGS sequence"/>
</dbReference>
<feature type="transmembrane region" description="Helical" evidence="1">
    <location>
        <begin position="107"/>
        <end position="124"/>
    </location>
</feature>
<feature type="transmembrane region" description="Helical" evidence="1">
    <location>
        <begin position="216"/>
        <end position="233"/>
    </location>
</feature>
<reference evidence="2 3" key="1">
    <citation type="journal article" date="2016" name="Nat. Commun.">
        <title>Thousands of microbial genomes shed light on interconnected biogeochemical processes in an aquifer system.</title>
        <authorList>
            <person name="Anantharaman K."/>
            <person name="Brown C.T."/>
            <person name="Hug L.A."/>
            <person name="Sharon I."/>
            <person name="Castelle C.J."/>
            <person name="Probst A.J."/>
            <person name="Thomas B.C."/>
            <person name="Singh A."/>
            <person name="Wilkins M.J."/>
            <person name="Karaoz U."/>
            <person name="Brodie E.L."/>
            <person name="Williams K.H."/>
            <person name="Hubbard S.S."/>
            <person name="Banfield J.F."/>
        </authorList>
    </citation>
    <scope>NUCLEOTIDE SEQUENCE [LARGE SCALE GENOMIC DNA]</scope>
</reference>
<accession>A0A1F4YD84</accession>
<protein>
    <recommendedName>
        <fullName evidence="4">Glycosyltransferase RgtA/B/C/D-like domain-containing protein</fullName>
    </recommendedName>
</protein>
<sequence length="423" mass="48323">MIIFTILIHLLVLWSLKFYSYPEFYIYPYLKSLSWQPYSQIIDHHFPGLFLLPINFRSLGLTDPISFKLLLLITVVVQSVLIFKITRSRMAVALFAVWQPFFAGNHLWVDTFLSLFILSAFYLFSSGSFWLAGLVLGVGVIFKQSLIIPIAFISLLLIVHRTVRVFEFTILAFLPLLALLVGYSYSGILPDFWYWTITFNSIYPRLAGLWPRTPDLIKLALPSALLLIALYRSRQSRLVKNAAMWLIFSSTGVFPRFNFIHLQPIVPFLAIILSRISHRPLRTGVLLVSLLWSGYFLSRQLGPTNYAFFDAQTLNISSKLTQLTQKGEPVFILGAQPHIYVLSQTVPAGSLFSFSLPWLMPQVQDRLLANLVLRPPHYALVDTASSVDGRPLSEYAPRLLNYIQSDYLPIYRSGSLVLYESRN</sequence>
<dbReference type="EMBL" id="MEXH01000026">
    <property type="protein sequence ID" value="OGC91950.1"/>
    <property type="molecule type" value="Genomic_DNA"/>
</dbReference>
<name>A0A1F4YD84_9BACT</name>
<proteinExistence type="predicted"/>
<feature type="transmembrane region" description="Helical" evidence="1">
    <location>
        <begin position="65"/>
        <end position="86"/>
    </location>
</feature>
<keyword evidence="1" id="KW-0812">Transmembrane</keyword>
<evidence type="ECO:0000256" key="1">
    <source>
        <dbReference type="SAM" id="Phobius"/>
    </source>
</evidence>
<organism evidence="2 3">
    <name type="scientific">Candidatus Amesbacteria bacterium RIFCSPHIGHO2_01_FULL_48_32b</name>
    <dbReference type="NCBI Taxonomy" id="1797253"/>
    <lineage>
        <taxon>Bacteria</taxon>
        <taxon>Candidatus Amesiibacteriota</taxon>
    </lineage>
</organism>
<dbReference type="AlphaFoldDB" id="A0A1F4YD84"/>
<feature type="transmembrane region" description="Helical" evidence="1">
    <location>
        <begin position="165"/>
        <end position="186"/>
    </location>
</feature>
<evidence type="ECO:0000313" key="2">
    <source>
        <dbReference type="EMBL" id="OGC91950.1"/>
    </source>
</evidence>
<feature type="transmembrane region" description="Helical" evidence="1">
    <location>
        <begin position="130"/>
        <end position="158"/>
    </location>
</feature>
<comment type="caution">
    <text evidence="2">The sequence shown here is derived from an EMBL/GenBank/DDBJ whole genome shotgun (WGS) entry which is preliminary data.</text>
</comment>